<feature type="compositionally biased region" description="Polar residues" evidence="4">
    <location>
        <begin position="440"/>
        <end position="453"/>
    </location>
</feature>
<dbReference type="Proteomes" id="UP000054408">
    <property type="component" value="Unassembled WGS sequence"/>
</dbReference>
<accession>A0A0L0D2R2</accession>
<dbReference type="CDD" id="cd02205">
    <property type="entry name" value="CBS_pair_SF"/>
    <property type="match status" value="1"/>
</dbReference>
<dbReference type="eggNOG" id="KOG1764">
    <property type="taxonomic scope" value="Eukaryota"/>
</dbReference>
<dbReference type="InterPro" id="IPR000644">
    <property type="entry name" value="CBS_dom"/>
</dbReference>
<feature type="compositionally biased region" description="Low complexity" evidence="4">
    <location>
        <begin position="656"/>
        <end position="676"/>
    </location>
</feature>
<feature type="compositionally biased region" description="Polar residues" evidence="4">
    <location>
        <begin position="833"/>
        <end position="842"/>
    </location>
</feature>
<dbReference type="PROSITE" id="PS51371">
    <property type="entry name" value="CBS"/>
    <property type="match status" value="2"/>
</dbReference>
<reference evidence="6 7" key="1">
    <citation type="submission" date="2010-05" db="EMBL/GenBank/DDBJ databases">
        <title>The Genome Sequence of Thecamonas trahens ATCC 50062.</title>
        <authorList>
            <consortium name="The Broad Institute Genome Sequencing Platform"/>
            <person name="Russ C."/>
            <person name="Cuomo C."/>
            <person name="Shea T."/>
            <person name="Young S.K."/>
            <person name="Zeng Q."/>
            <person name="Koehrsen M."/>
            <person name="Haas B."/>
            <person name="Borodovsky M."/>
            <person name="Guigo R."/>
            <person name="Alvarado L."/>
            <person name="Berlin A."/>
            <person name="Bochicchio J."/>
            <person name="Borenstein D."/>
            <person name="Chapman S."/>
            <person name="Chen Z."/>
            <person name="Freedman E."/>
            <person name="Gellesch M."/>
            <person name="Goldberg J."/>
            <person name="Griggs A."/>
            <person name="Gujja S."/>
            <person name="Heilman E."/>
            <person name="Heiman D."/>
            <person name="Hepburn T."/>
            <person name="Howarth C."/>
            <person name="Jen D."/>
            <person name="Larson L."/>
            <person name="Mehta T."/>
            <person name="Park D."/>
            <person name="Pearson M."/>
            <person name="Roberts A."/>
            <person name="Saif S."/>
            <person name="Shenoy N."/>
            <person name="Sisk P."/>
            <person name="Stolte C."/>
            <person name="Sykes S."/>
            <person name="Thomson T."/>
            <person name="Walk T."/>
            <person name="White J."/>
            <person name="Yandava C."/>
            <person name="Burger G."/>
            <person name="Gray M.W."/>
            <person name="Holland P.W.H."/>
            <person name="King N."/>
            <person name="Lang F.B.F."/>
            <person name="Roger A.J."/>
            <person name="Ruiz-Trillo I."/>
            <person name="Lander E."/>
            <person name="Nusbaum C."/>
        </authorList>
    </citation>
    <scope>NUCLEOTIDE SEQUENCE [LARGE SCALE GENOMIC DNA]</scope>
    <source>
        <strain evidence="6 7">ATCC 50062</strain>
    </source>
</reference>
<evidence type="ECO:0000256" key="2">
    <source>
        <dbReference type="ARBA" id="ARBA00023122"/>
    </source>
</evidence>
<dbReference type="InterPro" id="IPR050511">
    <property type="entry name" value="AMPK_gamma/SDS23_families"/>
</dbReference>
<dbReference type="GeneID" id="25569655"/>
<evidence type="ECO:0000256" key="1">
    <source>
        <dbReference type="ARBA" id="ARBA00022737"/>
    </source>
</evidence>
<sequence>MSSSHIAALDATLGDVMTVPEKLIEVRHDTTIEQVLALMAKYGVTSVPVRAAGDAQTPGDSTECIGIINLVDIVAFCVFAIAEGDAYLRVDLSNLESMDAPVSDILGAVSSEASSAWSFKTYPAAAHINDVMYPFCAGVHRVLISTGAPGAEGLVSQTDIVRFLHAHKAELPDELLASPLLPHKGTPVTMSSDQRALVGFRKMVVMDRSSVGIVDDAGVLVGNLSLSDLRGINKSNFASLADPVLDFLASRAEAHTPRPLIKAAPETSLGDVIDLLVAEKVHRVWLVDEAGKPLGQLSMSDVLLAFTDLSLPLVVPDVPTDIGHGHRVLTGWVGKTGGRSVSVATVASLVSNTTASSFNSARASNTSSPMGSARPRKEGSLKSIAEAAILAAGGNSEATLSSTIKSTGNSLLAPSSDLFAKSASSDAISVSERQTDMSKTRSSSYCGTGQGSDTGPAEPSSPSSSLILCGRAVTPPLVDQVPLIAAAPMISLRAPSPSRSVSRSPPHSHSQSPSYSRSLSARGDVREMSDSDSGSDLMFPISEPNTIHETCNKLDSGGIDVSARLHLSSSLSSSSSSQVMAAGSSSSSSSLSSSDLVSGLTSSTSSLTPTMSSVLTSSSSSSDSSSTDYDSLFDSSGDESKVNGVATVAADAADTSATSASLTSSQSSDSGTVAGSTRRGFPSHHIRLLGLDLDSVSSSSSAPSSDDVMSLASPVSVTLDIQPAPASAAERMHDLLWLLVPLLSTRRHASGSSTTGSSTTVTTLSLAASNAPAAALPPSGKTAPVAPSISPLTNIMNHVLGIVVSEASQDASHSIHSSTGSSPRSRGVPMLSVTPTSPSSMSLPRAISPRHKLLSALPSRFGSGSSASSSRSLMRSFSRMDSWSFMWHLSMLSLESVSSGSSGSSGIQHMARSSLERIITAHDRAQARLVEFVVKDAADLDTMSDPGTDVEPLDHSPIVDLDVVRALFTATSSGFSPPGAAAGASQALLHPRQRAPTLRDIHKARRAQLASQRSVELAPSGPGSRRAFVNSINLTLSADLTELLTEPTGSVSMTSLAAGDEPTTSEASPRDSPLASSHASHSSGGALPFSLMPPRPPSLSFASETAVSLLLPWKKGLMRGRRSFTYKQSRPEDDSVYCAGPPPRFRKGKRDRARERRVVSAITSPAKHFGSLYPGSEPLPAETAPVSSDNGEQEPVKGREAQLRMRFEKHEAAGFVRSPLAKRSARTSAATRDHWERKLASLGRLPSYDKFTAPAKQASQSGPLLAPPGSQRADLSLSELDNSSASSVAGGSSLEGLAGGIFDPESVDLVELVELYQANLDKSLAQLESLASVGTKVVVSISGTATEVPHDIITMAHRFTLLLSRHLANIDPTCL</sequence>
<dbReference type="OrthoDB" id="449052at2759"/>
<dbReference type="OMA" id="AHINDVM"/>
<feature type="region of interest" description="Disordered" evidence="4">
    <location>
        <begin position="1052"/>
        <end position="1091"/>
    </location>
</feature>
<dbReference type="Gene3D" id="3.10.580.10">
    <property type="entry name" value="CBS-domain"/>
    <property type="match status" value="2"/>
</dbReference>
<dbReference type="STRING" id="461836.A0A0L0D2R2"/>
<feature type="region of interest" description="Disordered" evidence="4">
    <location>
        <begin position="1256"/>
        <end position="1279"/>
    </location>
</feature>
<feature type="region of interest" description="Disordered" evidence="4">
    <location>
        <begin position="572"/>
        <end position="638"/>
    </location>
</feature>
<dbReference type="SUPFAM" id="SSF54631">
    <property type="entry name" value="CBS-domain pair"/>
    <property type="match status" value="2"/>
</dbReference>
<organism evidence="6 7">
    <name type="scientific">Thecamonas trahens ATCC 50062</name>
    <dbReference type="NCBI Taxonomy" id="461836"/>
    <lineage>
        <taxon>Eukaryota</taxon>
        <taxon>Apusozoa</taxon>
        <taxon>Apusomonadida</taxon>
        <taxon>Apusomonadidae</taxon>
        <taxon>Thecamonas</taxon>
    </lineage>
</organism>
<feature type="compositionally biased region" description="Low complexity" evidence="4">
    <location>
        <begin position="494"/>
        <end position="522"/>
    </location>
</feature>
<protein>
    <recommendedName>
        <fullName evidence="5">CBS domain-containing protein</fullName>
    </recommendedName>
</protein>
<proteinExistence type="predicted"/>
<evidence type="ECO:0000256" key="4">
    <source>
        <dbReference type="SAM" id="MobiDB-lite"/>
    </source>
</evidence>
<dbReference type="PANTHER" id="PTHR13780">
    <property type="entry name" value="AMP-ACTIVATED PROTEIN KINASE, GAMMA REGULATORY SUBUNIT"/>
    <property type="match status" value="1"/>
</dbReference>
<keyword evidence="7" id="KW-1185">Reference proteome</keyword>
<feature type="region of interest" description="Disordered" evidence="4">
    <location>
        <begin position="1169"/>
        <end position="1197"/>
    </location>
</feature>
<evidence type="ECO:0000313" key="6">
    <source>
        <dbReference type="EMBL" id="KNC46589.1"/>
    </source>
</evidence>
<feature type="compositionally biased region" description="Polar residues" evidence="4">
    <location>
        <begin position="358"/>
        <end position="370"/>
    </location>
</feature>
<feature type="compositionally biased region" description="Low complexity" evidence="4">
    <location>
        <begin position="1072"/>
        <end position="1088"/>
    </location>
</feature>
<feature type="region of interest" description="Disordered" evidence="4">
    <location>
        <begin position="656"/>
        <end position="679"/>
    </location>
</feature>
<dbReference type="Pfam" id="PF00571">
    <property type="entry name" value="CBS"/>
    <property type="match status" value="2"/>
</dbReference>
<feature type="compositionally biased region" description="Polar residues" evidence="4">
    <location>
        <begin position="423"/>
        <end position="432"/>
    </location>
</feature>
<dbReference type="RefSeq" id="XP_013760489.1">
    <property type="nucleotide sequence ID" value="XM_013905035.1"/>
</dbReference>
<keyword evidence="2 3" id="KW-0129">CBS domain</keyword>
<dbReference type="EMBL" id="GL349443">
    <property type="protein sequence ID" value="KNC46589.1"/>
    <property type="molecule type" value="Genomic_DNA"/>
</dbReference>
<keyword evidence="1" id="KW-0677">Repeat</keyword>
<feature type="region of interest" description="Disordered" evidence="4">
    <location>
        <begin position="1128"/>
        <end position="1156"/>
    </location>
</feature>
<evidence type="ECO:0000259" key="5">
    <source>
        <dbReference type="PROSITE" id="PS51371"/>
    </source>
</evidence>
<feature type="compositionally biased region" description="Low complexity" evidence="4">
    <location>
        <begin position="812"/>
        <end position="827"/>
    </location>
</feature>
<gene>
    <name evidence="6" type="ORF">AMSG_11740</name>
</gene>
<dbReference type="SMART" id="SM00116">
    <property type="entry name" value="CBS"/>
    <property type="match status" value="3"/>
</dbReference>
<evidence type="ECO:0000313" key="7">
    <source>
        <dbReference type="Proteomes" id="UP000054408"/>
    </source>
</evidence>
<feature type="region of interest" description="Disordered" evidence="4">
    <location>
        <begin position="358"/>
        <end position="378"/>
    </location>
</feature>
<feature type="domain" description="CBS" evidence="5">
    <location>
        <begin position="255"/>
        <end position="313"/>
    </location>
</feature>
<feature type="domain" description="CBS" evidence="5">
    <location>
        <begin position="17"/>
        <end position="83"/>
    </location>
</feature>
<dbReference type="PANTHER" id="PTHR13780:SF128">
    <property type="entry name" value="CBS DOMAIN-CONTAINING PROTEIN"/>
    <property type="match status" value="1"/>
</dbReference>
<feature type="compositionally biased region" description="Low complexity" evidence="4">
    <location>
        <begin position="572"/>
        <end position="635"/>
    </location>
</feature>
<name>A0A0L0D2R2_THETB</name>
<feature type="region of interest" description="Disordered" evidence="4">
    <location>
        <begin position="423"/>
        <end position="464"/>
    </location>
</feature>
<evidence type="ECO:0000256" key="3">
    <source>
        <dbReference type="PROSITE-ProRule" id="PRU00703"/>
    </source>
</evidence>
<feature type="region of interest" description="Disordered" evidence="4">
    <location>
        <begin position="811"/>
        <end position="844"/>
    </location>
</feature>
<feature type="region of interest" description="Disordered" evidence="4">
    <location>
        <begin position="494"/>
        <end position="543"/>
    </location>
</feature>
<dbReference type="InterPro" id="IPR046342">
    <property type="entry name" value="CBS_dom_sf"/>
</dbReference>